<gene>
    <name evidence="1" type="ORF">MB09_00090</name>
</gene>
<dbReference type="RefSeq" id="WP_045078843.1">
    <property type="nucleotide sequence ID" value="NZ_JSVU01000001.1"/>
</dbReference>
<keyword evidence="2" id="KW-1185">Reference proteome</keyword>
<sequence length="68" mass="8025">MNTSLLKEELHQLIEKGDESFVKNFYKLAKLYLQKSEMDKMIMDGEADIKAGRIYSSEEMKDFIDSWN</sequence>
<evidence type="ECO:0008006" key="3">
    <source>
        <dbReference type="Google" id="ProtNLM"/>
    </source>
</evidence>
<dbReference type="EMBL" id="JSVU01000001">
    <property type="protein sequence ID" value="KJJ39629.1"/>
    <property type="molecule type" value="Genomic_DNA"/>
</dbReference>
<organism evidence="1 2">
    <name type="scientific">Aequorivita vladivostokensis</name>
    <dbReference type="NCBI Taxonomy" id="171194"/>
    <lineage>
        <taxon>Bacteria</taxon>
        <taxon>Pseudomonadati</taxon>
        <taxon>Bacteroidota</taxon>
        <taxon>Flavobacteriia</taxon>
        <taxon>Flavobacteriales</taxon>
        <taxon>Flavobacteriaceae</taxon>
        <taxon>Aequorivita</taxon>
    </lineage>
</organism>
<evidence type="ECO:0000313" key="1">
    <source>
        <dbReference type="EMBL" id="KJJ39629.1"/>
    </source>
</evidence>
<dbReference type="Proteomes" id="UP000033497">
    <property type="component" value="Unassembled WGS sequence"/>
</dbReference>
<evidence type="ECO:0000313" key="2">
    <source>
        <dbReference type="Proteomes" id="UP000033497"/>
    </source>
</evidence>
<name>A0ABR5DLH5_9FLAO</name>
<protein>
    <recommendedName>
        <fullName evidence="3">CopG family transcriptional regulator</fullName>
    </recommendedName>
</protein>
<accession>A0ABR5DLH5</accession>
<reference evidence="1 2" key="1">
    <citation type="submission" date="2014-10" db="EMBL/GenBank/DDBJ databases">
        <title>Genome sequencing of Vitellibacter vladivostokensis KMM 3516.</title>
        <authorList>
            <person name="Thevarajoo S."/>
            <person name="Selvaratnam C."/>
            <person name="Goh K.M."/>
            <person name="Chong C.S."/>
        </authorList>
    </citation>
    <scope>NUCLEOTIDE SEQUENCE [LARGE SCALE GENOMIC DNA]</scope>
    <source>
        <strain evidence="1 2">KMM 3516</strain>
    </source>
</reference>
<proteinExistence type="predicted"/>
<comment type="caution">
    <text evidence="1">The sequence shown here is derived from an EMBL/GenBank/DDBJ whole genome shotgun (WGS) entry which is preliminary data.</text>
</comment>